<accession>K6GSF9</accession>
<dbReference type="EMBL" id="ALAO01000109">
    <property type="protein sequence ID" value="EKO39870.1"/>
    <property type="molecule type" value="Genomic_DNA"/>
</dbReference>
<sequence length="94" mass="10123">MNRLDKWMLGMVLGIAVSGVGALASAQPLSGTVLAGFTGLPLRNCQGTYCGELQKLPFRQPLNILVNDREGWAYVEVTGTGQRGWVCLDNTTQP</sequence>
<evidence type="ECO:0000313" key="2">
    <source>
        <dbReference type="Proteomes" id="UP000006272"/>
    </source>
</evidence>
<name>K6GSF9_9BACT</name>
<organism evidence="1 2">
    <name type="scientific">Solidesulfovibrio magneticus str. Maddingley MBC34</name>
    <dbReference type="NCBI Taxonomy" id="1206767"/>
    <lineage>
        <taxon>Bacteria</taxon>
        <taxon>Pseudomonadati</taxon>
        <taxon>Thermodesulfobacteriota</taxon>
        <taxon>Desulfovibrionia</taxon>
        <taxon>Desulfovibrionales</taxon>
        <taxon>Desulfovibrionaceae</taxon>
        <taxon>Solidesulfovibrio</taxon>
    </lineage>
</organism>
<dbReference type="PATRIC" id="fig|1206767.3.peg.1367"/>
<protein>
    <recommendedName>
        <fullName evidence="3">SH3b domain-containing protein</fullName>
    </recommendedName>
</protein>
<dbReference type="Proteomes" id="UP000006272">
    <property type="component" value="Unassembled WGS sequence"/>
</dbReference>
<reference evidence="1 2" key="1">
    <citation type="submission" date="2012-07" db="EMBL/GenBank/DDBJ databases">
        <title>Draft genome sequence of Desulfovibrio magneticus str. Maddingley MBC34 obtained from a metagenomic sequence of a methanogenic enrichment isolated from coal-seam formation water in Victoria, Australia.</title>
        <authorList>
            <person name="Greenfield P."/>
            <person name="Hendry P."/>
            <person name="Li D."/>
            <person name="Rosewarne C.P."/>
            <person name="Tran-Dinh N."/>
            <person name="Elbourne L.D.H."/>
            <person name="Paulsen I.T."/>
            <person name="Midgley D.J."/>
        </authorList>
    </citation>
    <scope>NUCLEOTIDE SEQUENCE [LARGE SCALE GENOMIC DNA]</scope>
    <source>
        <strain evidence="2">Maddingley MBC34</strain>
    </source>
</reference>
<dbReference type="AlphaFoldDB" id="K6GSF9"/>
<proteinExistence type="predicted"/>
<evidence type="ECO:0000313" key="1">
    <source>
        <dbReference type="EMBL" id="EKO39870.1"/>
    </source>
</evidence>
<gene>
    <name evidence="1" type="ORF">B193_1402</name>
</gene>
<comment type="caution">
    <text evidence="1">The sequence shown here is derived from an EMBL/GenBank/DDBJ whole genome shotgun (WGS) entry which is preliminary data.</text>
</comment>
<evidence type="ECO:0008006" key="3">
    <source>
        <dbReference type="Google" id="ProtNLM"/>
    </source>
</evidence>